<gene>
    <name evidence="2" type="ORF">OL497_02320</name>
</gene>
<organism evidence="2 3">
    <name type="scientific">Chitinophaga nivalis</name>
    <dbReference type="NCBI Taxonomy" id="2991709"/>
    <lineage>
        <taxon>Bacteria</taxon>
        <taxon>Pseudomonadati</taxon>
        <taxon>Bacteroidota</taxon>
        <taxon>Chitinophagia</taxon>
        <taxon>Chitinophagales</taxon>
        <taxon>Chitinophagaceae</taxon>
        <taxon>Chitinophaga</taxon>
    </lineage>
</organism>
<protein>
    <submittedName>
        <fullName evidence="2">PKD domain-containing protein</fullName>
    </submittedName>
</protein>
<dbReference type="NCBIfam" id="TIGR04131">
    <property type="entry name" value="Bac_Flav_CTERM"/>
    <property type="match status" value="1"/>
</dbReference>
<feature type="domain" description="PKD" evidence="1">
    <location>
        <begin position="1125"/>
        <end position="1199"/>
    </location>
</feature>
<evidence type="ECO:0000259" key="1">
    <source>
        <dbReference type="PROSITE" id="PS50093"/>
    </source>
</evidence>
<dbReference type="Pfam" id="PF17517">
    <property type="entry name" value="IgGFc_binding"/>
    <property type="match status" value="1"/>
</dbReference>
<dbReference type="InterPro" id="IPR035986">
    <property type="entry name" value="PKD_dom_sf"/>
</dbReference>
<keyword evidence="3" id="KW-1185">Reference proteome</keyword>
<evidence type="ECO:0000313" key="2">
    <source>
        <dbReference type="EMBL" id="MCW3482708.1"/>
    </source>
</evidence>
<dbReference type="CDD" id="cd00146">
    <property type="entry name" value="PKD"/>
    <property type="match status" value="3"/>
</dbReference>
<proteinExistence type="predicted"/>
<dbReference type="RefSeq" id="WP_264727345.1">
    <property type="nucleotide sequence ID" value="NZ_JAPDNR010000001.1"/>
</dbReference>
<dbReference type="Pfam" id="PF18911">
    <property type="entry name" value="PKD_4"/>
    <property type="match status" value="4"/>
</dbReference>
<feature type="domain" description="PKD" evidence="1">
    <location>
        <begin position="795"/>
        <end position="865"/>
    </location>
</feature>
<dbReference type="Gene3D" id="2.60.40.10">
    <property type="entry name" value="Immunoglobulins"/>
    <property type="match status" value="5"/>
</dbReference>
<name>A0ABT3IFH0_9BACT</name>
<accession>A0ABT3IFH0</accession>
<dbReference type="SUPFAM" id="SSF49299">
    <property type="entry name" value="PKD domain"/>
    <property type="match status" value="5"/>
</dbReference>
<dbReference type="EMBL" id="JAPDNS010000001">
    <property type="protein sequence ID" value="MCW3482708.1"/>
    <property type="molecule type" value="Genomic_DNA"/>
</dbReference>
<dbReference type="PROSITE" id="PS50093">
    <property type="entry name" value="PKD"/>
    <property type="match status" value="4"/>
</dbReference>
<reference evidence="2 3" key="1">
    <citation type="submission" date="2022-10" db="EMBL/GenBank/DDBJ databases">
        <title>Chitinophaga nivalis PC15 sp. nov., isolated from Pyeongchang county, South Korea.</title>
        <authorList>
            <person name="Trinh H.N."/>
        </authorList>
    </citation>
    <scope>NUCLEOTIDE SEQUENCE [LARGE SCALE GENOMIC DNA]</scope>
    <source>
        <strain evidence="2 3">PC14</strain>
    </source>
</reference>
<dbReference type="InterPro" id="IPR013783">
    <property type="entry name" value="Ig-like_fold"/>
</dbReference>
<dbReference type="InterPro" id="IPR035234">
    <property type="entry name" value="IgGFc-bd_N"/>
</dbReference>
<dbReference type="Proteomes" id="UP001207742">
    <property type="component" value="Unassembled WGS sequence"/>
</dbReference>
<feature type="domain" description="PKD" evidence="1">
    <location>
        <begin position="951"/>
        <end position="1016"/>
    </location>
</feature>
<dbReference type="Pfam" id="PF13585">
    <property type="entry name" value="CHU_C"/>
    <property type="match status" value="1"/>
</dbReference>
<dbReference type="InterPro" id="IPR026341">
    <property type="entry name" value="T9SS_type_B"/>
</dbReference>
<dbReference type="InterPro" id="IPR022409">
    <property type="entry name" value="PKD/Chitinase_dom"/>
</dbReference>
<dbReference type="InterPro" id="IPR000601">
    <property type="entry name" value="PKD_dom"/>
</dbReference>
<evidence type="ECO:0000313" key="3">
    <source>
        <dbReference type="Proteomes" id="UP001207742"/>
    </source>
</evidence>
<dbReference type="SMART" id="SM00089">
    <property type="entry name" value="PKD"/>
    <property type="match status" value="5"/>
</dbReference>
<sequence>MSTKLTYHPVSPLVKRCFFAIIVLMLQAVALLTNAQNLSNKGKEFWVGYGHHQFMEMGQSNSQEMILYLSAEYPATVTVSITGTTWTRTYNVPANSVIATDLIPKSGGIDARLYSLPPSFGGTGGEGVFQNKSIHIKSNVPIVAYAHIYGSASSGATMLMPEETWGYSYISVNSQQYYDNNCYSWMFAIANHDNTVIEITPSVTSRNGRPAGVPFTATLNKGDIYQLVGESLGNSQGRELTGTTVKSIANSNGECYPIAVFSGSSRTSIACGSMGGSGDNNIQQIFPFQAWGKRYLTAPTSESGTASNLENSIFKVVVKDPTTVVKKNGVVQTGLIANSYYEFVSNTADFIEADKPVLVAQFMPSSGACGNGGSLGDPEMFYLSPIEQAIKRVGFYRNVREQISVNYLTMIIPTAGLNSLRIDGSPTFDYSYAHPNLNGYTVVVKRWDATSAQCITTSDSAFTAITYGLGSVESYGYNAGTLINNLNAVGAIHNTYDTSKSINDFTCTQTPVQLSILMAYQPTKMVWKLSALGTAISPNADVVVNAPVSTGTVLVKGITYYKYTLPGTYQFSTIGDYDITVFSTHPSIENCNNTEKVGFTVPVRGKPRAVMTYAYTGCTLDTVYFKGDTTLKEPKIDRWFWEYPGAVKDSGMLVKKIFAPGTHAVKLMVISKDGCLGDTAFSVQAFPKPVAAFTTDQAALCEGGTLKITDNSTYTGTAPFKTWYWDFGNDSVLTATTGVPQNIPYKAYKTYTLKHVVKVSDLCISDTATKTVTVYAKPKPAFTYPSGCLPVSGVVQFTNNSTTPDVQNLAVHSWDFGDAGATPANPNTSTLKDPTHAYTKYGTYNIKYTLTTDKGCTKDTTITATFKLKPELAYGALTGICVNTPGTVKVDAASVLNGVLGKGYYRGPATDSTGNFTPATAGAGTHTIWYIFNTDKGCIDSISRTVVVYPKPVAAFAATTDVCLGQIATFTDQSTLPGGTITSWKWDLGNGTKPTNNNNTPFTVTYPQDTTYRVKLVTVSDHNCSSDTAFANVVVHPLPVADFTLPEKVCMPEGKAEFKNLSTVKDKSLLTYQWSFGEGGAGAVTTDPVYYYKAYGPFDVTLKVTSAFGCTNTAVKKLTAFYGQPVASFKVSPDTLCQGTDNVFTDQSTDATGTINKWQWNFGDGTTSTDRSPVKRYTAPGEYMVQLQVSNQSGCGSSAYNHKVVVYLQPVIDAGPSFVVAQGTTITFKPVVNDAVNLTFRWEPAADFPNPAVLAPVIQAMHDASYTLTATGKHNCTASDGLTVKVLKAVQPPNAFSPNGDNINDTWVIKNLSDYPGATIEVFNRYGQKVYSSKGYDAAWDGSFKGSQLPMATYYYVIRLSNGFEPLTGYVTIIR</sequence>
<comment type="caution">
    <text evidence="2">The sequence shown here is derived from an EMBL/GenBank/DDBJ whole genome shotgun (WGS) entry which is preliminary data.</text>
</comment>
<feature type="domain" description="PKD" evidence="1">
    <location>
        <begin position="1055"/>
        <end position="1114"/>
    </location>
</feature>